<dbReference type="Pfam" id="PF09860">
    <property type="entry name" value="DUF2087"/>
    <property type="match status" value="1"/>
</dbReference>
<dbReference type="Proteomes" id="UP000050920">
    <property type="component" value="Unassembled WGS sequence"/>
</dbReference>
<dbReference type="InterPro" id="IPR018656">
    <property type="entry name" value="DUF2087"/>
</dbReference>
<gene>
    <name evidence="2" type="ORF">DY78_GL002525</name>
</gene>
<feature type="domain" description="DUF2087" evidence="1">
    <location>
        <begin position="167"/>
        <end position="235"/>
    </location>
</feature>
<evidence type="ECO:0000313" key="3">
    <source>
        <dbReference type="Proteomes" id="UP000050920"/>
    </source>
</evidence>
<dbReference type="EMBL" id="AYGX02000047">
    <property type="protein sequence ID" value="KRO28288.1"/>
    <property type="molecule type" value="Genomic_DNA"/>
</dbReference>
<dbReference type="AlphaFoldDB" id="A0A0R2NVD0"/>
<name>A0A0R2NVD0_9LACO</name>
<accession>A0A0R2NVD0</accession>
<keyword evidence="3" id="KW-1185">Reference proteome</keyword>
<evidence type="ECO:0000259" key="1">
    <source>
        <dbReference type="Pfam" id="PF09860"/>
    </source>
</evidence>
<dbReference type="RefSeq" id="WP_024625786.1">
    <property type="nucleotide sequence ID" value="NZ_AYGX02000047.1"/>
</dbReference>
<sequence length="239" mass="27826">MDLANLTVTDLKQGWHLTGNQRTCNYCNATWSLETPLTTIDEHLNIAHNRNLTQLIHLDSRYNTLTDKQQDLLAAFATGIKDQTLATQLQVAAATIRHQKFTFREKAKQAKLYLAIYDLVFNQAPATDTLIDVPEQPEPLDDRFMITEDEAAQTLQHYFDFDQEPLQLKRWPKRQKTIVTILTRIIEEVPANQEFSETALTAYLKPIYFDYVTLRRYLIDYGFINRTADGHTYWRVVNK</sequence>
<protein>
    <recommendedName>
        <fullName evidence="1">DUF2087 domain-containing protein</fullName>
    </recommendedName>
</protein>
<organism evidence="2 3">
    <name type="scientific">Lactiplantibacillus fabifermentans DSM 21115</name>
    <dbReference type="NCBI Taxonomy" id="1413187"/>
    <lineage>
        <taxon>Bacteria</taxon>
        <taxon>Bacillati</taxon>
        <taxon>Bacillota</taxon>
        <taxon>Bacilli</taxon>
        <taxon>Lactobacillales</taxon>
        <taxon>Lactobacillaceae</taxon>
        <taxon>Lactiplantibacillus</taxon>
    </lineage>
</organism>
<comment type="caution">
    <text evidence="2">The sequence shown here is derived from an EMBL/GenBank/DDBJ whole genome shotgun (WGS) entry which is preliminary data.</text>
</comment>
<reference evidence="2 3" key="1">
    <citation type="journal article" date="2015" name="Genome Announc.">
        <title>Expanding the biotechnology potential of lactobacilli through comparative genomics of 213 strains and associated genera.</title>
        <authorList>
            <person name="Sun Z."/>
            <person name="Harris H.M."/>
            <person name="McCann A."/>
            <person name="Guo C."/>
            <person name="Argimon S."/>
            <person name="Zhang W."/>
            <person name="Yang X."/>
            <person name="Jeffery I.B."/>
            <person name="Cooney J.C."/>
            <person name="Kagawa T.F."/>
            <person name="Liu W."/>
            <person name="Song Y."/>
            <person name="Salvetti E."/>
            <person name="Wrobel A."/>
            <person name="Rasinkangas P."/>
            <person name="Parkhill J."/>
            <person name="Rea M.C."/>
            <person name="O'Sullivan O."/>
            <person name="Ritari J."/>
            <person name="Douillard F.P."/>
            <person name="Paul Ross R."/>
            <person name="Yang R."/>
            <person name="Briner A.E."/>
            <person name="Felis G.E."/>
            <person name="de Vos W.M."/>
            <person name="Barrangou R."/>
            <person name="Klaenhammer T.R."/>
            <person name="Caufield P.W."/>
            <person name="Cui Y."/>
            <person name="Zhang H."/>
            <person name="O'Toole P.W."/>
        </authorList>
    </citation>
    <scope>NUCLEOTIDE SEQUENCE [LARGE SCALE GENOMIC DNA]</scope>
    <source>
        <strain evidence="2 3">DSM 21115</strain>
    </source>
</reference>
<proteinExistence type="predicted"/>
<evidence type="ECO:0000313" key="2">
    <source>
        <dbReference type="EMBL" id="KRO28288.1"/>
    </source>
</evidence>